<dbReference type="Proteomes" id="UP000786811">
    <property type="component" value="Unassembled WGS sequence"/>
</dbReference>
<feature type="non-terminal residue" evidence="1">
    <location>
        <position position="64"/>
    </location>
</feature>
<gene>
    <name evidence="1" type="ORF">HICCMSTLAB_LOCUS96</name>
</gene>
<evidence type="ECO:0000313" key="1">
    <source>
        <dbReference type="EMBL" id="CAG5071886.1"/>
    </source>
</evidence>
<keyword evidence="2" id="KW-1185">Reference proteome</keyword>
<organism evidence="1 2">
    <name type="scientific">Cotesia congregata</name>
    <name type="common">Parasitoid wasp</name>
    <name type="synonym">Apanteles congregatus</name>
    <dbReference type="NCBI Taxonomy" id="51543"/>
    <lineage>
        <taxon>Eukaryota</taxon>
        <taxon>Metazoa</taxon>
        <taxon>Ecdysozoa</taxon>
        <taxon>Arthropoda</taxon>
        <taxon>Hexapoda</taxon>
        <taxon>Insecta</taxon>
        <taxon>Pterygota</taxon>
        <taxon>Neoptera</taxon>
        <taxon>Endopterygota</taxon>
        <taxon>Hymenoptera</taxon>
        <taxon>Apocrita</taxon>
        <taxon>Ichneumonoidea</taxon>
        <taxon>Braconidae</taxon>
        <taxon>Microgastrinae</taxon>
        <taxon>Cotesia</taxon>
    </lineage>
</organism>
<reference evidence="1" key="1">
    <citation type="submission" date="2021-04" db="EMBL/GenBank/DDBJ databases">
        <authorList>
            <person name="Chebbi M.A.C M."/>
        </authorList>
    </citation>
    <scope>NUCLEOTIDE SEQUENCE</scope>
</reference>
<sequence length="64" mass="7486">MASFVDEENLEKEYYDPSNPIGHYTDPRKFMSALNNFPDTAEHFRFKINDSGFTTIKRICNPPK</sequence>
<evidence type="ECO:0000313" key="2">
    <source>
        <dbReference type="Proteomes" id="UP000786811"/>
    </source>
</evidence>
<proteinExistence type="predicted"/>
<dbReference type="AlphaFoldDB" id="A0A8J2E4D0"/>
<dbReference type="EMBL" id="CAJNRD030000597">
    <property type="protein sequence ID" value="CAG5071886.1"/>
    <property type="molecule type" value="Genomic_DNA"/>
</dbReference>
<comment type="caution">
    <text evidence="1">The sequence shown here is derived from an EMBL/GenBank/DDBJ whole genome shotgun (WGS) entry which is preliminary data.</text>
</comment>
<accession>A0A8J2E4D0</accession>
<name>A0A8J2E4D0_COTCN</name>
<protein>
    <submittedName>
        <fullName evidence="1">Uncharacterized protein</fullName>
    </submittedName>
</protein>